<dbReference type="EMBL" id="BPLR01008424">
    <property type="protein sequence ID" value="GIY24583.1"/>
    <property type="molecule type" value="Genomic_DNA"/>
</dbReference>
<protein>
    <submittedName>
        <fullName evidence="1">Uncharacterized protein</fullName>
    </submittedName>
</protein>
<proteinExistence type="predicted"/>
<gene>
    <name evidence="1" type="ORF">CEXT_719401</name>
</gene>
<keyword evidence="2" id="KW-1185">Reference proteome</keyword>
<name>A0AAV4RRR2_CAEEX</name>
<evidence type="ECO:0000313" key="2">
    <source>
        <dbReference type="Proteomes" id="UP001054945"/>
    </source>
</evidence>
<dbReference type="Proteomes" id="UP001054945">
    <property type="component" value="Unassembled WGS sequence"/>
</dbReference>
<comment type="caution">
    <text evidence="1">The sequence shown here is derived from an EMBL/GenBank/DDBJ whole genome shotgun (WGS) entry which is preliminary data.</text>
</comment>
<organism evidence="1 2">
    <name type="scientific">Caerostris extrusa</name>
    <name type="common">Bark spider</name>
    <name type="synonym">Caerostris bankana</name>
    <dbReference type="NCBI Taxonomy" id="172846"/>
    <lineage>
        <taxon>Eukaryota</taxon>
        <taxon>Metazoa</taxon>
        <taxon>Ecdysozoa</taxon>
        <taxon>Arthropoda</taxon>
        <taxon>Chelicerata</taxon>
        <taxon>Arachnida</taxon>
        <taxon>Araneae</taxon>
        <taxon>Araneomorphae</taxon>
        <taxon>Entelegynae</taxon>
        <taxon>Araneoidea</taxon>
        <taxon>Araneidae</taxon>
        <taxon>Caerostris</taxon>
    </lineage>
</organism>
<dbReference type="AlphaFoldDB" id="A0AAV4RRR2"/>
<reference evidence="1 2" key="1">
    <citation type="submission" date="2021-06" db="EMBL/GenBank/DDBJ databases">
        <title>Caerostris extrusa draft genome.</title>
        <authorList>
            <person name="Kono N."/>
            <person name="Arakawa K."/>
        </authorList>
    </citation>
    <scope>NUCLEOTIDE SEQUENCE [LARGE SCALE GENOMIC DNA]</scope>
</reference>
<evidence type="ECO:0000313" key="1">
    <source>
        <dbReference type="EMBL" id="GIY24583.1"/>
    </source>
</evidence>
<accession>A0AAV4RRR2</accession>
<sequence length="84" mass="9300">MSREQKKGCSSREVRAPKSPVLDLKTVINSDDIKLQNSSSNTFSLFNKIAEYNIGDEHGKYLGRNVLSCVRGGLEKSVNPKMPS</sequence>